<comment type="caution">
    <text evidence="2">The sequence shown here is derived from an EMBL/GenBank/DDBJ whole genome shotgun (WGS) entry which is preliminary data.</text>
</comment>
<accession>A0A0M0J4N8</accession>
<dbReference type="AlphaFoldDB" id="A0A0M0J4N8"/>
<reference evidence="3" key="1">
    <citation type="journal article" date="2015" name="PLoS Genet.">
        <title>Genome Sequence and Transcriptome Analyses of Chrysochromulina tobin: Metabolic Tools for Enhanced Algal Fitness in the Prominent Order Prymnesiales (Haptophyceae).</title>
        <authorList>
            <person name="Hovde B.T."/>
            <person name="Deodato C.R."/>
            <person name="Hunsperger H.M."/>
            <person name="Ryken S.A."/>
            <person name="Yost W."/>
            <person name="Jha R.K."/>
            <person name="Patterson J."/>
            <person name="Monnat R.J. Jr."/>
            <person name="Barlow S.B."/>
            <person name="Starkenburg S.R."/>
            <person name="Cattolico R.A."/>
        </authorList>
    </citation>
    <scope>NUCLEOTIDE SEQUENCE</scope>
    <source>
        <strain evidence="3">CCMP291</strain>
    </source>
</reference>
<keyword evidence="1" id="KW-0175">Coiled coil</keyword>
<dbReference type="Proteomes" id="UP000037460">
    <property type="component" value="Unassembled WGS sequence"/>
</dbReference>
<proteinExistence type="predicted"/>
<evidence type="ECO:0000313" key="2">
    <source>
        <dbReference type="EMBL" id="KOO21584.1"/>
    </source>
</evidence>
<evidence type="ECO:0000256" key="1">
    <source>
        <dbReference type="SAM" id="Coils"/>
    </source>
</evidence>
<name>A0A0M0J4N8_9EUKA</name>
<feature type="coiled-coil region" evidence="1">
    <location>
        <begin position="42"/>
        <end position="93"/>
    </location>
</feature>
<sequence length="152" mass="16048">MDAVERHTTSDVTTSDVTTSDFTTSDVGAEADRLIQIRMQALETAEAEIARDRAELALLRRLREENRQLISHSQQLIRRVAALSARAVEAEAEAEAAKAPNSAPTIKEQRAAAAVGAEAEARASTQASGAAPGATGLALGHLEDVIFAPFKG</sequence>
<dbReference type="EMBL" id="JWZX01003350">
    <property type="protein sequence ID" value="KOO21584.1"/>
    <property type="molecule type" value="Genomic_DNA"/>
</dbReference>
<protein>
    <submittedName>
        <fullName evidence="2">Uncharacterized protein</fullName>
    </submittedName>
</protein>
<organism evidence="2 3">
    <name type="scientific">Chrysochromulina tobinii</name>
    <dbReference type="NCBI Taxonomy" id="1460289"/>
    <lineage>
        <taxon>Eukaryota</taxon>
        <taxon>Haptista</taxon>
        <taxon>Haptophyta</taxon>
        <taxon>Prymnesiophyceae</taxon>
        <taxon>Prymnesiales</taxon>
        <taxon>Chrysochromulinaceae</taxon>
        <taxon>Chrysochromulina</taxon>
    </lineage>
</organism>
<evidence type="ECO:0000313" key="3">
    <source>
        <dbReference type="Proteomes" id="UP000037460"/>
    </source>
</evidence>
<keyword evidence="3" id="KW-1185">Reference proteome</keyword>
<gene>
    <name evidence="2" type="ORF">Ctob_000545</name>
</gene>